<keyword evidence="20" id="KW-1185">Reference proteome</keyword>
<sequence>MAAEYEAFMQRIQEGLRREEEKATAAAATTPREPELARKDHDSSPPPLINIQETLTETQSEYVAPEPLLEPKRYVQASSFKELYEEICQQIRASGTLDIIMQDFQICRSDLDKVTYVSQLTELENLHLQENFLEKNQDDANNYEKVYDLLISNEASAAKAHDVMKKCIQKTPIDDVTSLAVRYMKRGWAFLLLEEFENAASDAKKSLSFGTPEDQIWNAHEILGHVNAQQNNYKQSEFHFVKALENLRKSNVINEVKAAVTVRIMTVFKTVKSKKGKKPSEEKRSGKDTPRLPKVAYGVHKSFPSASAALEFIVTKERGRCTIAKRDIRPGDVLIVDSPYCTVLNPDYLTTHCFHCYQRAPAAVPCNSCAKVCYCSEECRLASWNGLHASECRVLNHLLEPGIGKMAFIAYRILTTLTWSKLQTLREEIDALVETELQEDIVTFCADGTVQSEASTESSQAMIWKGQYLPHDYKTILHMASNSSKRTFGDIFKRAITAYFVTQCLKVSGYFGTPENTQEDELFVASLVLRHLQSSSCNAYEISEFALGSEGITGSQMLDVGGALYSTVSLTNHSCVANTSRYSIGDKCVLKAIRPIPKGSEVFDNYGFHYYVSTVNERQDVLLNQYKFTCMCAACENMWSLYPHHPTETLIFRCPAPSCGAACCYSQTSRSKCNMCGNHQEFLKLLKDIETQLLYYKDALSKLQRGNYQAALPVLLTHLEFIEAHVVLPVKHFTDLQEALKQCYNYMGNIYNPHKQTEPQEAVESPQPKAVKLKGGKNKYVNPNKK</sequence>
<dbReference type="InterPro" id="IPR011990">
    <property type="entry name" value="TPR-like_helical_dom_sf"/>
</dbReference>
<dbReference type="InterPro" id="IPR001214">
    <property type="entry name" value="SET_dom"/>
</dbReference>
<dbReference type="PANTHER" id="PTHR46165:SF2">
    <property type="entry name" value="SET AND MYND DOMAIN-CONTAINING PROTEIN 4"/>
    <property type="match status" value="1"/>
</dbReference>
<dbReference type="Pfam" id="PF01753">
    <property type="entry name" value="zf-MYND"/>
    <property type="match status" value="1"/>
</dbReference>
<keyword evidence="3" id="KW-0963">Cytoplasm</keyword>
<dbReference type="GO" id="GO:0008170">
    <property type="term" value="F:N-methyltransferase activity"/>
    <property type="evidence" value="ECO:0007669"/>
    <property type="project" value="UniProtKB-ARBA"/>
</dbReference>
<dbReference type="GO" id="GO:0008757">
    <property type="term" value="F:S-adenosylmethionine-dependent methyltransferase activity"/>
    <property type="evidence" value="ECO:0007669"/>
    <property type="project" value="UniProtKB-ARBA"/>
</dbReference>
<protein>
    <recommendedName>
        <fullName evidence="13">Protein-lysine N-methyltransferase SMYD4</fullName>
    </recommendedName>
    <alternativeName>
        <fullName evidence="14">SET and MYND domain-containing protein 4</fullName>
    </alternativeName>
</protein>
<evidence type="ECO:0000256" key="4">
    <source>
        <dbReference type="ARBA" id="ARBA00022603"/>
    </source>
</evidence>
<comment type="subcellular location">
    <subcellularLocation>
        <location evidence="2">Cytoplasm</location>
    </subcellularLocation>
    <subcellularLocation>
        <location evidence="1">Nucleus</location>
    </subcellularLocation>
</comment>
<accession>A0AAN8XDX0</accession>
<keyword evidence="6" id="KW-0949">S-adenosyl-L-methionine</keyword>
<reference evidence="19 20" key="1">
    <citation type="submission" date="2023-11" db="EMBL/GenBank/DDBJ databases">
        <title>Halocaridina rubra genome assembly.</title>
        <authorList>
            <person name="Smith C."/>
        </authorList>
    </citation>
    <scope>NUCLEOTIDE SEQUENCE [LARGE SCALE GENOMIC DNA]</scope>
    <source>
        <strain evidence="19">EP-1</strain>
        <tissue evidence="19">Whole</tissue>
    </source>
</reference>
<dbReference type="SUPFAM" id="SSF48452">
    <property type="entry name" value="TPR-like"/>
    <property type="match status" value="1"/>
</dbReference>
<dbReference type="Proteomes" id="UP001381693">
    <property type="component" value="Unassembled WGS sequence"/>
</dbReference>
<dbReference type="GO" id="GO:0032259">
    <property type="term" value="P:methylation"/>
    <property type="evidence" value="ECO:0007669"/>
    <property type="project" value="UniProtKB-KW"/>
</dbReference>
<evidence type="ECO:0000256" key="1">
    <source>
        <dbReference type="ARBA" id="ARBA00004123"/>
    </source>
</evidence>
<dbReference type="PANTHER" id="PTHR46165">
    <property type="entry name" value="SET AND MYND DOMAIN-CONTAINING PROTEIN 4"/>
    <property type="match status" value="1"/>
</dbReference>
<evidence type="ECO:0000256" key="6">
    <source>
        <dbReference type="ARBA" id="ARBA00022691"/>
    </source>
</evidence>
<dbReference type="CDD" id="cd10536">
    <property type="entry name" value="SET_SMYD4"/>
    <property type="match status" value="1"/>
</dbReference>
<evidence type="ECO:0000256" key="5">
    <source>
        <dbReference type="ARBA" id="ARBA00022679"/>
    </source>
</evidence>
<evidence type="ECO:0000256" key="9">
    <source>
        <dbReference type="ARBA" id="ARBA00022833"/>
    </source>
</evidence>
<dbReference type="PROSITE" id="PS50865">
    <property type="entry name" value="ZF_MYND_2"/>
    <property type="match status" value="1"/>
</dbReference>
<evidence type="ECO:0000256" key="11">
    <source>
        <dbReference type="ARBA" id="ARBA00048985"/>
    </source>
</evidence>
<evidence type="ECO:0000256" key="8">
    <source>
        <dbReference type="ARBA" id="ARBA00022771"/>
    </source>
</evidence>
<dbReference type="InterPro" id="IPR044421">
    <property type="entry name" value="SMYD4_SET"/>
</dbReference>
<comment type="catalytic activity">
    <reaction evidence="11">
        <text>L-lysyl-[protein] + S-adenosyl-L-methionine = N(6)-methyl-L-lysyl-[protein] + S-adenosyl-L-homocysteine + H(+)</text>
        <dbReference type="Rhea" id="RHEA:51736"/>
        <dbReference type="Rhea" id="RHEA-COMP:9752"/>
        <dbReference type="Rhea" id="RHEA-COMP:13053"/>
        <dbReference type="ChEBI" id="CHEBI:15378"/>
        <dbReference type="ChEBI" id="CHEBI:29969"/>
        <dbReference type="ChEBI" id="CHEBI:57856"/>
        <dbReference type="ChEBI" id="CHEBI:59789"/>
        <dbReference type="ChEBI" id="CHEBI:61929"/>
    </reaction>
</comment>
<dbReference type="SUPFAM" id="SSF144232">
    <property type="entry name" value="HIT/MYND zinc finger-like"/>
    <property type="match status" value="1"/>
</dbReference>
<evidence type="ECO:0000256" key="15">
    <source>
        <dbReference type="PROSITE-ProRule" id="PRU00134"/>
    </source>
</evidence>
<feature type="region of interest" description="Disordered" evidence="16">
    <location>
        <begin position="756"/>
        <end position="786"/>
    </location>
</feature>
<evidence type="ECO:0000313" key="20">
    <source>
        <dbReference type="Proteomes" id="UP001381693"/>
    </source>
</evidence>
<name>A0AAN8XDX0_HALRR</name>
<evidence type="ECO:0000256" key="12">
    <source>
        <dbReference type="ARBA" id="ARBA00093423"/>
    </source>
</evidence>
<dbReference type="GO" id="GO:0005634">
    <property type="term" value="C:nucleus"/>
    <property type="evidence" value="ECO:0007669"/>
    <property type="project" value="UniProtKB-SubCell"/>
</dbReference>
<evidence type="ECO:0000259" key="17">
    <source>
        <dbReference type="PROSITE" id="PS50280"/>
    </source>
</evidence>
<feature type="domain" description="SET" evidence="17">
    <location>
        <begin position="308"/>
        <end position="607"/>
    </location>
</feature>
<dbReference type="InterPro" id="IPR046341">
    <property type="entry name" value="SET_dom_sf"/>
</dbReference>
<dbReference type="Gene3D" id="6.10.140.2220">
    <property type="match status" value="1"/>
</dbReference>
<dbReference type="GO" id="GO:0042826">
    <property type="term" value="F:histone deacetylase binding"/>
    <property type="evidence" value="ECO:0007669"/>
    <property type="project" value="TreeGrafter"/>
</dbReference>
<keyword evidence="4" id="KW-0489">Methyltransferase</keyword>
<evidence type="ECO:0000259" key="18">
    <source>
        <dbReference type="PROSITE" id="PS50865"/>
    </source>
</evidence>
<comment type="caution">
    <text evidence="19">The sequence shown here is derived from an EMBL/GenBank/DDBJ whole genome shotgun (WGS) entry which is preliminary data.</text>
</comment>
<dbReference type="InterPro" id="IPR002893">
    <property type="entry name" value="Znf_MYND"/>
</dbReference>
<keyword evidence="8 15" id="KW-0863">Zinc-finger</keyword>
<dbReference type="Pfam" id="PF00856">
    <property type="entry name" value="SET"/>
    <property type="match status" value="1"/>
</dbReference>
<evidence type="ECO:0000313" key="19">
    <source>
        <dbReference type="EMBL" id="KAK7082422.1"/>
    </source>
</evidence>
<evidence type="ECO:0000256" key="13">
    <source>
        <dbReference type="ARBA" id="ARBA00093635"/>
    </source>
</evidence>
<keyword evidence="9" id="KW-0862">Zinc</keyword>
<evidence type="ECO:0000256" key="7">
    <source>
        <dbReference type="ARBA" id="ARBA00022723"/>
    </source>
</evidence>
<dbReference type="GO" id="GO:0005737">
    <property type="term" value="C:cytoplasm"/>
    <property type="evidence" value="ECO:0007669"/>
    <property type="project" value="UniProtKB-SubCell"/>
</dbReference>
<evidence type="ECO:0000256" key="3">
    <source>
        <dbReference type="ARBA" id="ARBA00022490"/>
    </source>
</evidence>
<keyword evidence="5" id="KW-0808">Transferase</keyword>
<evidence type="ECO:0000256" key="16">
    <source>
        <dbReference type="SAM" id="MobiDB-lite"/>
    </source>
</evidence>
<evidence type="ECO:0000256" key="2">
    <source>
        <dbReference type="ARBA" id="ARBA00004496"/>
    </source>
</evidence>
<keyword evidence="10" id="KW-0539">Nucleus</keyword>
<dbReference type="Gene3D" id="2.170.270.10">
    <property type="entry name" value="SET domain"/>
    <property type="match status" value="1"/>
</dbReference>
<dbReference type="GO" id="GO:0008276">
    <property type="term" value="F:protein methyltransferase activity"/>
    <property type="evidence" value="ECO:0007669"/>
    <property type="project" value="UniProtKB-ARBA"/>
</dbReference>
<evidence type="ECO:0000256" key="10">
    <source>
        <dbReference type="ARBA" id="ARBA00023242"/>
    </source>
</evidence>
<dbReference type="AlphaFoldDB" id="A0AAN8XDX0"/>
<proteinExistence type="predicted"/>
<dbReference type="Gene3D" id="1.25.40.10">
    <property type="entry name" value="Tetratricopeptide repeat domain"/>
    <property type="match status" value="2"/>
</dbReference>
<dbReference type="SUPFAM" id="SSF82199">
    <property type="entry name" value="SET domain"/>
    <property type="match status" value="1"/>
</dbReference>
<feature type="compositionally biased region" description="Basic and acidic residues" evidence="16">
    <location>
        <begin position="32"/>
        <end position="43"/>
    </location>
</feature>
<keyword evidence="7" id="KW-0479">Metal-binding</keyword>
<feature type="region of interest" description="Disordered" evidence="16">
    <location>
        <begin position="16"/>
        <end position="46"/>
    </location>
</feature>
<comment type="function">
    <text evidence="12">Protein-lysine N-methyltransferase. Monomethylates PRMT5, modulating its transcriptional activity. May also act as a histone methyltransferase. Plays a critical role in cardiac development. Acts as a key epigenetic regulator of gene expression during cardiac development via its dual activities as a methyltransferase and negative regulator of HDAC1.</text>
</comment>
<gene>
    <name evidence="19" type="ORF">SK128_013921</name>
</gene>
<dbReference type="EMBL" id="JAXCGZ010004029">
    <property type="protein sequence ID" value="KAK7082422.1"/>
    <property type="molecule type" value="Genomic_DNA"/>
</dbReference>
<feature type="domain" description="MYND-type" evidence="18">
    <location>
        <begin position="353"/>
        <end position="392"/>
    </location>
</feature>
<dbReference type="GO" id="GO:0008270">
    <property type="term" value="F:zinc ion binding"/>
    <property type="evidence" value="ECO:0007669"/>
    <property type="project" value="UniProtKB-KW"/>
</dbReference>
<dbReference type="InterPro" id="IPR052097">
    <property type="entry name" value="SET-MYND_domain_protein"/>
</dbReference>
<organism evidence="19 20">
    <name type="scientific">Halocaridina rubra</name>
    <name type="common">Hawaiian red shrimp</name>
    <dbReference type="NCBI Taxonomy" id="373956"/>
    <lineage>
        <taxon>Eukaryota</taxon>
        <taxon>Metazoa</taxon>
        <taxon>Ecdysozoa</taxon>
        <taxon>Arthropoda</taxon>
        <taxon>Crustacea</taxon>
        <taxon>Multicrustacea</taxon>
        <taxon>Malacostraca</taxon>
        <taxon>Eumalacostraca</taxon>
        <taxon>Eucarida</taxon>
        <taxon>Decapoda</taxon>
        <taxon>Pleocyemata</taxon>
        <taxon>Caridea</taxon>
        <taxon>Atyoidea</taxon>
        <taxon>Atyidae</taxon>
        <taxon>Halocaridina</taxon>
    </lineage>
</organism>
<dbReference type="PROSITE" id="PS50280">
    <property type="entry name" value="SET"/>
    <property type="match status" value="1"/>
</dbReference>
<evidence type="ECO:0000256" key="14">
    <source>
        <dbReference type="ARBA" id="ARBA00093680"/>
    </source>
</evidence>